<organism evidence="1 2">
    <name type="scientific">Gigaspora margarita</name>
    <dbReference type="NCBI Taxonomy" id="4874"/>
    <lineage>
        <taxon>Eukaryota</taxon>
        <taxon>Fungi</taxon>
        <taxon>Fungi incertae sedis</taxon>
        <taxon>Mucoromycota</taxon>
        <taxon>Glomeromycotina</taxon>
        <taxon>Glomeromycetes</taxon>
        <taxon>Diversisporales</taxon>
        <taxon>Gigasporaceae</taxon>
        <taxon>Gigaspora</taxon>
    </lineage>
</organism>
<dbReference type="SUPFAM" id="SSF52540">
    <property type="entry name" value="P-loop containing nucleoside triphosphate hydrolases"/>
    <property type="match status" value="1"/>
</dbReference>
<sequence length="79" mass="8941">MTDRVIEARILYSDYAGQLTFIPHITLNPSTTGLPFVFKRRQFPVCLVYAITINKSQGQSVKHVGLDLEPLIPEILLKD</sequence>
<dbReference type="InterPro" id="IPR027417">
    <property type="entry name" value="P-loop_NTPase"/>
</dbReference>
<reference evidence="1 2" key="1">
    <citation type="submission" date="2021-06" db="EMBL/GenBank/DDBJ databases">
        <authorList>
            <person name="Kallberg Y."/>
            <person name="Tangrot J."/>
            <person name="Rosling A."/>
        </authorList>
    </citation>
    <scope>NUCLEOTIDE SEQUENCE [LARGE SCALE GENOMIC DNA]</scope>
    <source>
        <strain evidence="1 2">120-4 pot B 10/14</strain>
    </source>
</reference>
<evidence type="ECO:0000313" key="2">
    <source>
        <dbReference type="Proteomes" id="UP000789901"/>
    </source>
</evidence>
<gene>
    <name evidence="1" type="ORF">GMARGA_LOCUS22343</name>
</gene>
<comment type="caution">
    <text evidence="1">The sequence shown here is derived from an EMBL/GenBank/DDBJ whole genome shotgun (WGS) entry which is preliminary data.</text>
</comment>
<dbReference type="EMBL" id="CAJVQB010021488">
    <property type="protein sequence ID" value="CAG8797198.1"/>
    <property type="molecule type" value="Genomic_DNA"/>
</dbReference>
<dbReference type="PANTHER" id="PTHR23274:SF48">
    <property type="entry name" value="ATP-DEPENDENT DNA HELICASE"/>
    <property type="match status" value="1"/>
</dbReference>
<accession>A0ABN7VSL7</accession>
<keyword evidence="2" id="KW-1185">Reference proteome</keyword>
<evidence type="ECO:0000313" key="1">
    <source>
        <dbReference type="EMBL" id="CAG8797198.1"/>
    </source>
</evidence>
<dbReference type="Proteomes" id="UP000789901">
    <property type="component" value="Unassembled WGS sequence"/>
</dbReference>
<proteinExistence type="predicted"/>
<name>A0ABN7VSL7_GIGMA</name>
<dbReference type="PANTHER" id="PTHR23274">
    <property type="entry name" value="DNA HELICASE-RELATED"/>
    <property type="match status" value="1"/>
</dbReference>
<protein>
    <submittedName>
        <fullName evidence="1">8994_t:CDS:1</fullName>
    </submittedName>
</protein>